<dbReference type="Gene3D" id="3.60.130.10">
    <property type="entry name" value="Clavaminate synthase-like"/>
    <property type="match status" value="1"/>
</dbReference>
<dbReference type="InterPro" id="IPR051323">
    <property type="entry name" value="AtsK-like"/>
</dbReference>
<dbReference type="PANTHER" id="PTHR30468">
    <property type="entry name" value="ALPHA-KETOGLUTARATE-DEPENDENT SULFONATE DIOXYGENASE"/>
    <property type="match status" value="1"/>
</dbReference>
<dbReference type="GO" id="GO:0016706">
    <property type="term" value="F:2-oxoglutarate-dependent dioxygenase activity"/>
    <property type="evidence" value="ECO:0007669"/>
    <property type="project" value="TreeGrafter"/>
</dbReference>
<comment type="caution">
    <text evidence="7">The sequence shown here is derived from an EMBL/GenBank/DDBJ whole genome shotgun (WGS) entry which is preliminary data.</text>
</comment>
<comment type="similarity">
    <text evidence="1">Belongs to the TfdA dioxygenase family.</text>
</comment>
<evidence type="ECO:0000256" key="2">
    <source>
        <dbReference type="ARBA" id="ARBA00022723"/>
    </source>
</evidence>
<keyword evidence="8" id="KW-1185">Reference proteome</keyword>
<name>A0A5C8PTS7_9HYPH</name>
<evidence type="ECO:0000313" key="7">
    <source>
        <dbReference type="EMBL" id="TXL81616.1"/>
    </source>
</evidence>
<dbReference type="Pfam" id="PF02668">
    <property type="entry name" value="TauD"/>
    <property type="match status" value="1"/>
</dbReference>
<reference evidence="7 8" key="1">
    <citation type="submission" date="2019-06" db="EMBL/GenBank/DDBJ databases">
        <title>New taxonomy in bacterial strain CC-CFT640, isolated from vineyard.</title>
        <authorList>
            <person name="Lin S.-Y."/>
            <person name="Tsai C.-F."/>
            <person name="Young C.-C."/>
        </authorList>
    </citation>
    <scope>NUCLEOTIDE SEQUENCE [LARGE SCALE GENOMIC DNA]</scope>
    <source>
        <strain evidence="7 8">CC-CFT640</strain>
    </source>
</reference>
<dbReference type="OrthoDB" id="7346227at2"/>
<protein>
    <submittedName>
        <fullName evidence="7">Taurine dioxygenase</fullName>
    </submittedName>
</protein>
<dbReference type="RefSeq" id="WP_147845525.1">
    <property type="nucleotide sequence ID" value="NZ_VDUZ01000003.1"/>
</dbReference>
<organism evidence="7 8">
    <name type="scientific">Vineibacter terrae</name>
    <dbReference type="NCBI Taxonomy" id="2586908"/>
    <lineage>
        <taxon>Bacteria</taxon>
        <taxon>Pseudomonadati</taxon>
        <taxon>Pseudomonadota</taxon>
        <taxon>Alphaproteobacteria</taxon>
        <taxon>Hyphomicrobiales</taxon>
        <taxon>Vineibacter</taxon>
    </lineage>
</organism>
<dbReference type="AlphaFoldDB" id="A0A5C8PTS7"/>
<feature type="domain" description="TauD/TfdA-like" evidence="6">
    <location>
        <begin position="13"/>
        <end position="276"/>
    </location>
</feature>
<dbReference type="PANTHER" id="PTHR30468:SF1">
    <property type="entry name" value="ALPHA-KETOGLUTARATE-DEPENDENT SULFONATE DIOXYGENASE"/>
    <property type="match status" value="1"/>
</dbReference>
<evidence type="ECO:0000259" key="6">
    <source>
        <dbReference type="Pfam" id="PF02668"/>
    </source>
</evidence>
<evidence type="ECO:0000256" key="1">
    <source>
        <dbReference type="ARBA" id="ARBA00005896"/>
    </source>
</evidence>
<evidence type="ECO:0000256" key="4">
    <source>
        <dbReference type="ARBA" id="ARBA00023002"/>
    </source>
</evidence>
<dbReference type="SUPFAM" id="SSF51197">
    <property type="entry name" value="Clavaminate synthase-like"/>
    <property type="match status" value="1"/>
</dbReference>
<accession>A0A5C8PTS7</accession>
<keyword evidence="3 7" id="KW-0223">Dioxygenase</keyword>
<dbReference type="Proteomes" id="UP000321638">
    <property type="component" value="Unassembled WGS sequence"/>
</dbReference>
<dbReference type="GO" id="GO:0046872">
    <property type="term" value="F:metal ion binding"/>
    <property type="evidence" value="ECO:0007669"/>
    <property type="project" value="UniProtKB-KW"/>
</dbReference>
<evidence type="ECO:0000313" key="8">
    <source>
        <dbReference type="Proteomes" id="UP000321638"/>
    </source>
</evidence>
<keyword evidence="5" id="KW-0408">Iron</keyword>
<dbReference type="InterPro" id="IPR042098">
    <property type="entry name" value="TauD-like_sf"/>
</dbReference>
<gene>
    <name evidence="7" type="ORF">FHP25_03555</name>
</gene>
<evidence type="ECO:0000256" key="3">
    <source>
        <dbReference type="ARBA" id="ARBA00022964"/>
    </source>
</evidence>
<keyword evidence="4" id="KW-0560">Oxidoreductase</keyword>
<dbReference type="InterPro" id="IPR003819">
    <property type="entry name" value="TauD/TfdA-like"/>
</dbReference>
<dbReference type="GO" id="GO:0005737">
    <property type="term" value="C:cytoplasm"/>
    <property type="evidence" value="ECO:0007669"/>
    <property type="project" value="TreeGrafter"/>
</dbReference>
<keyword evidence="2" id="KW-0479">Metal-binding</keyword>
<dbReference type="EMBL" id="VDUZ01000003">
    <property type="protein sequence ID" value="TXL81616.1"/>
    <property type="molecule type" value="Genomic_DNA"/>
</dbReference>
<evidence type="ECO:0000256" key="5">
    <source>
        <dbReference type="ARBA" id="ARBA00023004"/>
    </source>
</evidence>
<sequence>MTQRVLRNFRHIEVQPIAGALGAELHGVDLARDLDDDVVAEIRQAWLDHLVVFFRGQALTPAQQVAFARRLGEPMEYPQLKGLPEEPLITPVMKLEHERTNFGGVWHSDTTYLERPPMASMLYAKEIPPYGGDTEFANQYLAYEALSDGLRRILDGLVGISSSLKADASKTREDRLKAAGEAQKTLIAEHPVVRTHPETGRKALYLNTGHTTQFKDWTVKESQPLLDFLFQHQVRPEFTCRFRWQAGSLALWDNRCAMHNPINDYHGYRRILHRITLAGDRPV</sequence>
<proteinExistence type="inferred from homology"/>